<feature type="region of interest" description="Disordered" evidence="1">
    <location>
        <begin position="75"/>
        <end position="111"/>
    </location>
</feature>
<reference evidence="3 4" key="1">
    <citation type="submission" date="2022-01" db="EMBL/GenBank/DDBJ databases">
        <title>A high-quality chromosome-level genome assembly of rohu carp, Labeo rohita.</title>
        <authorList>
            <person name="Arick M.A. II"/>
            <person name="Hsu C.-Y."/>
            <person name="Magbanua Z."/>
            <person name="Pechanova O."/>
            <person name="Grover C."/>
            <person name="Miller E."/>
            <person name="Thrash A."/>
            <person name="Ezzel L."/>
            <person name="Alam S."/>
            <person name="Benzie J."/>
            <person name="Hamilton M."/>
            <person name="Karsi A."/>
            <person name="Lawrence M.L."/>
            <person name="Peterson D.G."/>
        </authorList>
    </citation>
    <scope>NUCLEOTIDE SEQUENCE [LARGE SCALE GENOMIC DNA]</scope>
    <source>
        <strain evidence="4">BAU-BD-2019</strain>
        <tissue evidence="3">Blood</tissue>
    </source>
</reference>
<name>A0ABQ8LZS7_LABRO</name>
<comment type="caution">
    <text evidence="3">The sequence shown here is derived from an EMBL/GenBank/DDBJ whole genome shotgun (WGS) entry which is preliminary data.</text>
</comment>
<feature type="compositionally biased region" description="Basic and acidic residues" evidence="1">
    <location>
        <begin position="94"/>
        <end position="111"/>
    </location>
</feature>
<keyword evidence="2" id="KW-0812">Transmembrane</keyword>
<keyword evidence="2" id="KW-1133">Transmembrane helix</keyword>
<feature type="transmembrane region" description="Helical" evidence="2">
    <location>
        <begin position="25"/>
        <end position="45"/>
    </location>
</feature>
<accession>A0ABQ8LZS7</accession>
<evidence type="ECO:0000313" key="4">
    <source>
        <dbReference type="Proteomes" id="UP000830375"/>
    </source>
</evidence>
<dbReference type="EMBL" id="JACTAM010000015">
    <property type="protein sequence ID" value="KAI2656134.1"/>
    <property type="molecule type" value="Genomic_DNA"/>
</dbReference>
<dbReference type="Proteomes" id="UP000830375">
    <property type="component" value="Unassembled WGS sequence"/>
</dbReference>
<evidence type="ECO:0000256" key="1">
    <source>
        <dbReference type="SAM" id="MobiDB-lite"/>
    </source>
</evidence>
<proteinExistence type="predicted"/>
<evidence type="ECO:0000313" key="3">
    <source>
        <dbReference type="EMBL" id="KAI2656134.1"/>
    </source>
</evidence>
<gene>
    <name evidence="3" type="ORF">H4Q32_012969</name>
</gene>
<keyword evidence="2" id="KW-0472">Membrane</keyword>
<sequence length="133" mass="14825">MDPLAALFTSLARKDLPLLEYAVEFSQLAVLTAFGNVALNLLFWIRANYHLPIDLSDTTELNWREAIIRCPESACPRSRAQPDLEPSPPSPRCAEPKSEPTKDGATELRIATEPELFVTSDQVQELGTTRAMR</sequence>
<organism evidence="3 4">
    <name type="scientific">Labeo rohita</name>
    <name type="common">Indian major carp</name>
    <name type="synonym">Cyprinus rohita</name>
    <dbReference type="NCBI Taxonomy" id="84645"/>
    <lineage>
        <taxon>Eukaryota</taxon>
        <taxon>Metazoa</taxon>
        <taxon>Chordata</taxon>
        <taxon>Craniata</taxon>
        <taxon>Vertebrata</taxon>
        <taxon>Euteleostomi</taxon>
        <taxon>Actinopterygii</taxon>
        <taxon>Neopterygii</taxon>
        <taxon>Teleostei</taxon>
        <taxon>Ostariophysi</taxon>
        <taxon>Cypriniformes</taxon>
        <taxon>Cyprinidae</taxon>
        <taxon>Labeoninae</taxon>
        <taxon>Labeonini</taxon>
        <taxon>Labeo</taxon>
    </lineage>
</organism>
<keyword evidence="4" id="KW-1185">Reference proteome</keyword>
<protein>
    <submittedName>
        <fullName evidence="3">Nck-associated protein 5</fullName>
    </submittedName>
</protein>
<evidence type="ECO:0000256" key="2">
    <source>
        <dbReference type="SAM" id="Phobius"/>
    </source>
</evidence>